<feature type="region of interest" description="Disordered" evidence="1">
    <location>
        <begin position="53"/>
        <end position="86"/>
    </location>
</feature>
<comment type="caution">
    <text evidence="2">The sequence shown here is derived from an EMBL/GenBank/DDBJ whole genome shotgun (WGS) entry which is preliminary data.</text>
</comment>
<evidence type="ECO:0000256" key="1">
    <source>
        <dbReference type="SAM" id="MobiDB-lite"/>
    </source>
</evidence>
<name>A0ABQ8K6M0_9APHY</name>
<dbReference type="RefSeq" id="XP_047775281.1">
    <property type="nucleotide sequence ID" value="XM_047924761.1"/>
</dbReference>
<protein>
    <submittedName>
        <fullName evidence="2">Uncharacterized protein</fullName>
    </submittedName>
</protein>
<proteinExistence type="predicted"/>
<evidence type="ECO:0000313" key="3">
    <source>
        <dbReference type="Proteomes" id="UP000814176"/>
    </source>
</evidence>
<dbReference type="Proteomes" id="UP000814176">
    <property type="component" value="Unassembled WGS sequence"/>
</dbReference>
<reference evidence="2 3" key="1">
    <citation type="journal article" date="2021" name="Environ. Microbiol.">
        <title>Gene family expansions and transcriptome signatures uncover fungal adaptations to wood decay.</title>
        <authorList>
            <person name="Hage H."/>
            <person name="Miyauchi S."/>
            <person name="Viragh M."/>
            <person name="Drula E."/>
            <person name="Min B."/>
            <person name="Chaduli D."/>
            <person name="Navarro D."/>
            <person name="Favel A."/>
            <person name="Norest M."/>
            <person name="Lesage-Meessen L."/>
            <person name="Balint B."/>
            <person name="Merenyi Z."/>
            <person name="de Eugenio L."/>
            <person name="Morin E."/>
            <person name="Martinez A.T."/>
            <person name="Baldrian P."/>
            <person name="Stursova M."/>
            <person name="Martinez M.J."/>
            <person name="Novotny C."/>
            <person name="Magnuson J.K."/>
            <person name="Spatafora J.W."/>
            <person name="Maurice S."/>
            <person name="Pangilinan J."/>
            <person name="Andreopoulos W."/>
            <person name="LaButti K."/>
            <person name="Hundley H."/>
            <person name="Na H."/>
            <person name="Kuo A."/>
            <person name="Barry K."/>
            <person name="Lipzen A."/>
            <person name="Henrissat B."/>
            <person name="Riley R."/>
            <person name="Ahrendt S."/>
            <person name="Nagy L.G."/>
            <person name="Grigoriev I.V."/>
            <person name="Martin F."/>
            <person name="Rosso M.N."/>
        </authorList>
    </citation>
    <scope>NUCLEOTIDE SEQUENCE [LARGE SCALE GENOMIC DNA]</scope>
    <source>
        <strain evidence="2 3">CIRM-BRFM 1785</strain>
    </source>
</reference>
<evidence type="ECO:0000313" key="2">
    <source>
        <dbReference type="EMBL" id="KAH9832262.1"/>
    </source>
</evidence>
<dbReference type="GeneID" id="72005493"/>
<keyword evidence="3" id="KW-1185">Reference proteome</keyword>
<organism evidence="2 3">
    <name type="scientific">Rhodofomes roseus</name>
    <dbReference type="NCBI Taxonomy" id="34475"/>
    <lineage>
        <taxon>Eukaryota</taxon>
        <taxon>Fungi</taxon>
        <taxon>Dikarya</taxon>
        <taxon>Basidiomycota</taxon>
        <taxon>Agaricomycotina</taxon>
        <taxon>Agaricomycetes</taxon>
        <taxon>Polyporales</taxon>
        <taxon>Rhodofomes</taxon>
    </lineage>
</organism>
<feature type="region of interest" description="Disordered" evidence="1">
    <location>
        <begin position="98"/>
        <end position="196"/>
    </location>
</feature>
<dbReference type="EMBL" id="JADCUA010000022">
    <property type="protein sequence ID" value="KAH9832262.1"/>
    <property type="molecule type" value="Genomic_DNA"/>
</dbReference>
<accession>A0ABQ8K6M0</accession>
<gene>
    <name evidence="2" type="ORF">C8Q71DRAFT_778174</name>
</gene>
<sequence>MSRDTLATAVDIRHVYSEDTHTITLLILPGGPGPINLTLNLCRHNTALNTSRPAVTSRVSSQTHAQRNRAFSDAATVPDSQPPEYPLETQVIDTVPITANPHPLAPQPSPRAMRTSSNATTKSEPERAPGPASTSLGPRVARAHCSPLGPREPEFDLAQSPHPTEIQPAAQPRAASCDASAESDQQAHTQEWPVDSQGLPTTQAMYAMFGLPWPPVMEDDGEDIGEHGWDDGDIVYSS</sequence>
<feature type="compositionally biased region" description="Polar residues" evidence="1">
    <location>
        <begin position="53"/>
        <end position="65"/>
    </location>
</feature>
<feature type="region of interest" description="Disordered" evidence="1">
    <location>
        <begin position="217"/>
        <end position="238"/>
    </location>
</feature>